<dbReference type="CDD" id="cd07731">
    <property type="entry name" value="ComA-like_MBL-fold"/>
    <property type="match status" value="1"/>
</dbReference>
<protein>
    <submittedName>
        <fullName evidence="2">Competence protein ComEC</fullName>
    </submittedName>
</protein>
<dbReference type="SUPFAM" id="SSF56281">
    <property type="entry name" value="Metallo-hydrolase/oxidoreductase"/>
    <property type="match status" value="1"/>
</dbReference>
<dbReference type="STRING" id="1121321.SAMN04488530_10625"/>
<reference evidence="3" key="1">
    <citation type="submission" date="2016-11" db="EMBL/GenBank/DDBJ databases">
        <authorList>
            <person name="Varghese N."/>
            <person name="Submissions S."/>
        </authorList>
    </citation>
    <scope>NUCLEOTIDE SEQUENCE [LARGE SCALE GENOMIC DNA]</scope>
    <source>
        <strain evidence="3">DSM 2635</strain>
    </source>
</reference>
<dbReference type="PANTHER" id="PTHR30619:SF7">
    <property type="entry name" value="BETA-LACTAMASE DOMAIN PROTEIN"/>
    <property type="match status" value="1"/>
</dbReference>
<sequence length="277" mass="31249">MKKKVFLSIIIIISFLTGCNKDHLLSIHIIDVGQGDSILIQTPNKKNILVDGGDEDAQHIVKNYLKRKKVKSLDIIIATHPDTDHIGSLDYIVENFSVKSIYMPEQSVDSESYINLVNSCNSKKLTPEYLYKGDNINIEKNIDINVLSPSYIQGDNNLNSIVFTLDFNQNSFLFTGDAEEENESDIINSFDLDYVDFLKVGHHGSNSSTTDEFIKETSPDVAAISCGYKNSYGHPHKQTLENLSKHSVLTYRTDQIGDIVFFSDGQTIFTKKNYKHQ</sequence>
<dbReference type="Proteomes" id="UP000243255">
    <property type="component" value="Unassembled WGS sequence"/>
</dbReference>
<dbReference type="InterPro" id="IPR052159">
    <property type="entry name" value="Competence_DNA_uptake"/>
</dbReference>
<dbReference type="InterPro" id="IPR035681">
    <property type="entry name" value="ComA-like_MBL"/>
</dbReference>
<organism evidence="2 3">
    <name type="scientific">Asaccharospora irregularis DSM 2635</name>
    <dbReference type="NCBI Taxonomy" id="1121321"/>
    <lineage>
        <taxon>Bacteria</taxon>
        <taxon>Bacillati</taxon>
        <taxon>Bacillota</taxon>
        <taxon>Clostridia</taxon>
        <taxon>Peptostreptococcales</taxon>
        <taxon>Peptostreptococcaceae</taxon>
        <taxon>Asaccharospora</taxon>
    </lineage>
</organism>
<dbReference type="Gene3D" id="3.60.15.10">
    <property type="entry name" value="Ribonuclease Z/Hydroxyacylglutathione hydrolase-like"/>
    <property type="match status" value="1"/>
</dbReference>
<dbReference type="Pfam" id="PF00753">
    <property type="entry name" value="Lactamase_B"/>
    <property type="match status" value="1"/>
</dbReference>
<proteinExistence type="predicted"/>
<evidence type="ECO:0000313" key="3">
    <source>
        <dbReference type="Proteomes" id="UP000243255"/>
    </source>
</evidence>
<dbReference type="InterPro" id="IPR036866">
    <property type="entry name" value="RibonucZ/Hydroxyglut_hydro"/>
</dbReference>
<evidence type="ECO:0000313" key="2">
    <source>
        <dbReference type="EMBL" id="SHG71913.1"/>
    </source>
</evidence>
<dbReference type="RefSeq" id="WP_073124552.1">
    <property type="nucleotide sequence ID" value="NZ_BAABCH010000022.1"/>
</dbReference>
<dbReference type="OrthoDB" id="9761531at2"/>
<gene>
    <name evidence="2" type="ORF">SAMN04488530_10625</name>
</gene>
<dbReference type="SMART" id="SM00849">
    <property type="entry name" value="Lactamase_B"/>
    <property type="match status" value="1"/>
</dbReference>
<dbReference type="PANTHER" id="PTHR30619">
    <property type="entry name" value="DNA INTERNALIZATION/COMPETENCE PROTEIN COMEC/REC2"/>
    <property type="match status" value="1"/>
</dbReference>
<dbReference type="InterPro" id="IPR001279">
    <property type="entry name" value="Metallo-B-lactamas"/>
</dbReference>
<accession>A0A1M5M5D1</accession>
<dbReference type="PROSITE" id="PS51257">
    <property type="entry name" value="PROKAR_LIPOPROTEIN"/>
    <property type="match status" value="1"/>
</dbReference>
<feature type="domain" description="Metallo-beta-lactamase" evidence="1">
    <location>
        <begin position="34"/>
        <end position="228"/>
    </location>
</feature>
<dbReference type="AlphaFoldDB" id="A0A1M5M5D1"/>
<name>A0A1M5M5D1_9FIRM</name>
<dbReference type="EMBL" id="FQWX01000006">
    <property type="protein sequence ID" value="SHG71913.1"/>
    <property type="molecule type" value="Genomic_DNA"/>
</dbReference>
<evidence type="ECO:0000259" key="1">
    <source>
        <dbReference type="SMART" id="SM00849"/>
    </source>
</evidence>
<keyword evidence="3" id="KW-1185">Reference proteome</keyword>